<gene>
    <name evidence="1" type="ORF">MILVUS5_LOCUS22186</name>
</gene>
<sequence length="100" mass="11869">MDYITSYKRRTYFEPMSSDGNREKKSMGEQEQSQGLEWDYLRSVVFILSTKKSHEIHSITKFIKIGRLLNTNGHFINDKKSQLNTNRFHCPEKKNHDCLN</sequence>
<reference evidence="1" key="1">
    <citation type="submission" date="2023-10" db="EMBL/GenBank/DDBJ databases">
        <authorList>
            <person name="Rodriguez Cubillos JULIANA M."/>
            <person name="De Vega J."/>
        </authorList>
    </citation>
    <scope>NUCLEOTIDE SEQUENCE</scope>
</reference>
<accession>A0ACB0KD03</accession>
<name>A0ACB0KD03_TRIPR</name>
<organism evidence="1 2">
    <name type="scientific">Trifolium pratense</name>
    <name type="common">Red clover</name>
    <dbReference type="NCBI Taxonomy" id="57577"/>
    <lineage>
        <taxon>Eukaryota</taxon>
        <taxon>Viridiplantae</taxon>
        <taxon>Streptophyta</taxon>
        <taxon>Embryophyta</taxon>
        <taxon>Tracheophyta</taxon>
        <taxon>Spermatophyta</taxon>
        <taxon>Magnoliopsida</taxon>
        <taxon>eudicotyledons</taxon>
        <taxon>Gunneridae</taxon>
        <taxon>Pentapetalae</taxon>
        <taxon>rosids</taxon>
        <taxon>fabids</taxon>
        <taxon>Fabales</taxon>
        <taxon>Fabaceae</taxon>
        <taxon>Papilionoideae</taxon>
        <taxon>50 kb inversion clade</taxon>
        <taxon>NPAAA clade</taxon>
        <taxon>Hologalegina</taxon>
        <taxon>IRL clade</taxon>
        <taxon>Trifolieae</taxon>
        <taxon>Trifolium</taxon>
    </lineage>
</organism>
<keyword evidence="2" id="KW-1185">Reference proteome</keyword>
<dbReference type="Proteomes" id="UP001177021">
    <property type="component" value="Unassembled WGS sequence"/>
</dbReference>
<dbReference type="EMBL" id="CASHSV030000206">
    <property type="protein sequence ID" value="CAJ2655204.1"/>
    <property type="molecule type" value="Genomic_DNA"/>
</dbReference>
<evidence type="ECO:0000313" key="2">
    <source>
        <dbReference type="Proteomes" id="UP001177021"/>
    </source>
</evidence>
<proteinExistence type="predicted"/>
<protein>
    <submittedName>
        <fullName evidence="1">Uncharacterized protein</fullName>
    </submittedName>
</protein>
<comment type="caution">
    <text evidence="1">The sequence shown here is derived from an EMBL/GenBank/DDBJ whole genome shotgun (WGS) entry which is preliminary data.</text>
</comment>
<evidence type="ECO:0000313" key="1">
    <source>
        <dbReference type="EMBL" id="CAJ2655204.1"/>
    </source>
</evidence>